<evidence type="ECO:0000256" key="5">
    <source>
        <dbReference type="ARBA" id="ARBA00022989"/>
    </source>
</evidence>
<evidence type="ECO:0000256" key="6">
    <source>
        <dbReference type="ARBA" id="ARBA00023004"/>
    </source>
</evidence>
<evidence type="ECO:0000256" key="2">
    <source>
        <dbReference type="ARBA" id="ARBA00022617"/>
    </source>
</evidence>
<organism evidence="9">
    <name type="scientific">freshwater metagenome</name>
    <dbReference type="NCBI Taxonomy" id="449393"/>
    <lineage>
        <taxon>unclassified sequences</taxon>
        <taxon>metagenomes</taxon>
        <taxon>ecological metagenomes</taxon>
    </lineage>
</organism>
<comment type="subcellular location">
    <subcellularLocation>
        <location evidence="1">Membrane</location>
    </subcellularLocation>
</comment>
<dbReference type="Pfam" id="PF01127">
    <property type="entry name" value="Sdh_cyt"/>
    <property type="match status" value="1"/>
</dbReference>
<keyword evidence="6" id="KW-0408">Iron</keyword>
<dbReference type="InterPro" id="IPR034804">
    <property type="entry name" value="SQR/QFR_C/D"/>
</dbReference>
<proteinExistence type="predicted"/>
<evidence type="ECO:0000256" key="1">
    <source>
        <dbReference type="ARBA" id="ARBA00004370"/>
    </source>
</evidence>
<evidence type="ECO:0000256" key="8">
    <source>
        <dbReference type="SAM" id="Phobius"/>
    </source>
</evidence>
<protein>
    <submittedName>
        <fullName evidence="9">Unannotated protein</fullName>
    </submittedName>
</protein>
<evidence type="ECO:0000256" key="7">
    <source>
        <dbReference type="ARBA" id="ARBA00023136"/>
    </source>
</evidence>
<accession>A0A6J6NYF5</accession>
<feature type="transmembrane region" description="Helical" evidence="8">
    <location>
        <begin position="68"/>
        <end position="87"/>
    </location>
</feature>
<feature type="transmembrane region" description="Helical" evidence="8">
    <location>
        <begin position="23"/>
        <end position="48"/>
    </location>
</feature>
<dbReference type="GO" id="GO:0016020">
    <property type="term" value="C:membrane"/>
    <property type="evidence" value="ECO:0007669"/>
    <property type="project" value="UniProtKB-SubCell"/>
</dbReference>
<name>A0A6J6NYF5_9ZZZZ</name>
<keyword evidence="7 8" id="KW-0472">Membrane</keyword>
<reference evidence="9" key="1">
    <citation type="submission" date="2020-05" db="EMBL/GenBank/DDBJ databases">
        <authorList>
            <person name="Chiriac C."/>
            <person name="Salcher M."/>
            <person name="Ghai R."/>
            <person name="Kavagutti S V."/>
        </authorList>
    </citation>
    <scope>NUCLEOTIDE SEQUENCE</scope>
</reference>
<evidence type="ECO:0000256" key="3">
    <source>
        <dbReference type="ARBA" id="ARBA00022692"/>
    </source>
</evidence>
<evidence type="ECO:0000256" key="4">
    <source>
        <dbReference type="ARBA" id="ARBA00022723"/>
    </source>
</evidence>
<sequence>MAIVIEQPDAPRSRKGAQWEKRAWIFMRISGVILIFLIIGHLLVNLVLPERGVKAIDFAFVAGKWASPFWQVYDGLILWLALIHGTNGMRTLVNDYSEREWLRKALNVTLWVVAAALILLGTLVITTFDPCIDPNVHNYLPDLVCKG</sequence>
<keyword evidence="3 8" id="KW-0812">Transmembrane</keyword>
<keyword evidence="5 8" id="KW-1133">Transmembrane helix</keyword>
<gene>
    <name evidence="9" type="ORF">UFOPK2373_00821</name>
</gene>
<dbReference type="CDD" id="cd03500">
    <property type="entry name" value="SQR_TypeA_SdhD_like"/>
    <property type="match status" value="1"/>
</dbReference>
<dbReference type="InterPro" id="IPR000701">
    <property type="entry name" value="SuccDH_FuR_B_TM-su"/>
</dbReference>
<keyword evidence="4" id="KW-0479">Metal-binding</keyword>
<dbReference type="GO" id="GO:0046872">
    <property type="term" value="F:metal ion binding"/>
    <property type="evidence" value="ECO:0007669"/>
    <property type="project" value="UniProtKB-KW"/>
</dbReference>
<evidence type="ECO:0000313" key="9">
    <source>
        <dbReference type="EMBL" id="CAB4691456.1"/>
    </source>
</evidence>
<dbReference type="EMBL" id="CAEZXL010000144">
    <property type="protein sequence ID" value="CAB4691456.1"/>
    <property type="molecule type" value="Genomic_DNA"/>
</dbReference>
<dbReference type="AlphaFoldDB" id="A0A6J6NYF5"/>
<dbReference type="Gene3D" id="1.20.1300.10">
    <property type="entry name" value="Fumarate reductase/succinate dehydrogenase, transmembrane subunit"/>
    <property type="match status" value="1"/>
</dbReference>
<dbReference type="SUPFAM" id="SSF81343">
    <property type="entry name" value="Fumarate reductase respiratory complex transmembrane subunits"/>
    <property type="match status" value="1"/>
</dbReference>
<feature type="transmembrane region" description="Helical" evidence="8">
    <location>
        <begin position="108"/>
        <end position="128"/>
    </location>
</feature>
<keyword evidence="2" id="KW-0349">Heme</keyword>